<feature type="compositionally biased region" description="Acidic residues" evidence="1">
    <location>
        <begin position="1123"/>
        <end position="1141"/>
    </location>
</feature>
<feature type="non-terminal residue" evidence="2">
    <location>
        <position position="1397"/>
    </location>
</feature>
<evidence type="ECO:0000256" key="1">
    <source>
        <dbReference type="SAM" id="MobiDB-lite"/>
    </source>
</evidence>
<proteinExistence type="predicted"/>
<feature type="compositionally biased region" description="Polar residues" evidence="1">
    <location>
        <begin position="1331"/>
        <end position="1364"/>
    </location>
</feature>
<evidence type="ECO:0000313" key="2">
    <source>
        <dbReference type="EMBL" id="KAL3822157.1"/>
    </source>
</evidence>
<feature type="compositionally biased region" description="Polar residues" evidence="1">
    <location>
        <begin position="1019"/>
        <end position="1051"/>
    </location>
</feature>
<feature type="compositionally biased region" description="Basic and acidic residues" evidence="1">
    <location>
        <begin position="1317"/>
        <end position="1329"/>
    </location>
</feature>
<feature type="compositionally biased region" description="Basic and acidic residues" evidence="1">
    <location>
        <begin position="1280"/>
        <end position="1289"/>
    </location>
</feature>
<feature type="compositionally biased region" description="Polar residues" evidence="1">
    <location>
        <begin position="351"/>
        <end position="362"/>
    </location>
</feature>
<dbReference type="EMBL" id="JALLPB020000073">
    <property type="protein sequence ID" value="KAL3822157.1"/>
    <property type="molecule type" value="Genomic_DNA"/>
</dbReference>
<protein>
    <submittedName>
        <fullName evidence="2">Uncharacterized protein</fullName>
    </submittedName>
</protein>
<feature type="region of interest" description="Disordered" evidence="1">
    <location>
        <begin position="711"/>
        <end position="762"/>
    </location>
</feature>
<accession>A0ABD3SCV2</accession>
<sequence>MLKKPLANVETPKRNTLPPGPDWTSKVVKDSRQNRTHWLSPIRRIEFKWYKQACVFEEMRKMYDNDEVRAWTEFRRVTAGVEQVMVVDPFQYDEQGSSTTLLPGQRNPPPGPGWTASAVTEAVGTHRCYWRSPVRKIEFRKYKPACAFEKLREQFGADEIQAWAQYRKMTVGKDTYVVAPFQYDETTIGSSRNPPPPGPDWTSKVAKDSWQNRTHWLSPIRRIEFSWYKQACVFEELRKKHDNDEVRAWTEFRRITTGKKIYVVSFLQYDVQSESRSNPPPPGPNWTPKFVKKAGRIRRHWISPIQRIEFKTHEEACKFEELRRLCNNDEVQAWNDYRRITVESERIQVVSPLQNDDPSSLNLPRGRGRNGQRAPKPNGEIDVYTRGRHGSVSIAASSYEPEQKMKRVIRAQGQRVVTKMTVANRSSIRIGSLSSTKNKNRATKSNKKGATTATSSRLSPSCDVQRLVDPLPALIMHRRQELLGANTGSIASSPIKRATVTIDQKWAQTLVGLRMKVPGNWWNGCNDKALYAGRIASINFSDDTKCYFILELDTGETYPMRYDAVRCYADKEHPTNTSFYLPEEPPGDPNATRPGKRECSERPDRSVSKSRKLQKTSHESATQLPNASTKSKSKNSPAINSSKNRCSSRAPSSLHDEDIPPSMVRRRREKLDAVAGSMALSSSMKETMIASKPAVSNPTLSRFREMSPILGSEPLNQAGQTSESDDDEEEFQLPDLDECNNTEEKRASMRNNSSKSKKNALPVLQEATKEQVSKRNKKAASHKPVTIDQKWAQSLVGLRMKVPGNWWNGCDDKALYAGRIARTNFSDDTKCYFILELDTGETYPMRYDAVRCYADKEHPTNTSFYLPEEPPGDPNATRLQEATKEQVSKRNKRAASHKPVTIDQKWAQTLVGLRMNVPGNWWNGCDDKALYAGRIASINFSDDTKCYFILELDTGETYPMRYDAVRCYADKEHPTNTSFYLPEEPPGDPNATRPGKRECSERPDRSVSKSRKLQKTSHESATQLPNASTKSKSKNSPAINSSKNRCSSRAPSSLHDEDIPPSMVRRRREKLDAVAGSMALSSSMKETMIASKPAVSNPTLSRFREMSPILGSEPLNQAGQTSESDDDEEEFQLPDLDECNNTEEKRASMRNNSSKSKKNALPVLQEATKEQVSKRNKKAASHKPVTIDQKWAQSLVGLRMKVPGNWWNGCDDKALYAGRIARTNFSDDTKCYFILELDTGETYPMRYDAVRCYADKEHPTNTSFYLPEEPPGDPNATRPVQKECSEKLGRGVSKSKRLQKTSHEEERPGDPNATRPGKKECSERPDRSVSKSKMLQKTSHESATQLPKASTKSKSKNSPAINSSKNRRSSLAHSSLHDEDDFFDRSSEPTFDDGLNS</sequence>
<feature type="compositionally biased region" description="Polar residues" evidence="1">
    <location>
        <begin position="619"/>
        <end position="651"/>
    </location>
</feature>
<gene>
    <name evidence="2" type="ORF">ACHAXA_011702</name>
</gene>
<feature type="compositionally biased region" description="Basic residues" evidence="1">
    <location>
        <begin position="438"/>
        <end position="447"/>
    </location>
</feature>
<feature type="region of interest" description="Disordered" evidence="1">
    <location>
        <begin position="1111"/>
        <end position="1162"/>
    </location>
</feature>
<feature type="compositionally biased region" description="Polar residues" evidence="1">
    <location>
        <begin position="428"/>
        <end position="437"/>
    </location>
</feature>
<dbReference type="Proteomes" id="UP001530377">
    <property type="component" value="Unassembled WGS sequence"/>
</dbReference>
<feature type="region of interest" description="Disordered" evidence="1">
    <location>
        <begin position="976"/>
        <end position="1064"/>
    </location>
</feature>
<comment type="caution">
    <text evidence="2">The sequence shown here is derived from an EMBL/GenBank/DDBJ whole genome shotgun (WGS) entry which is preliminary data.</text>
</comment>
<feature type="compositionally biased region" description="Basic and acidic residues" evidence="1">
    <location>
        <begin position="995"/>
        <end position="1007"/>
    </location>
</feature>
<name>A0ABD3SCV2_9STRA</name>
<organism evidence="2 3">
    <name type="scientific">Cyclostephanos tholiformis</name>
    <dbReference type="NCBI Taxonomy" id="382380"/>
    <lineage>
        <taxon>Eukaryota</taxon>
        <taxon>Sar</taxon>
        <taxon>Stramenopiles</taxon>
        <taxon>Ochrophyta</taxon>
        <taxon>Bacillariophyta</taxon>
        <taxon>Coscinodiscophyceae</taxon>
        <taxon>Thalassiosirophycidae</taxon>
        <taxon>Stephanodiscales</taxon>
        <taxon>Stephanodiscaceae</taxon>
        <taxon>Cyclostephanos</taxon>
    </lineage>
</organism>
<feature type="region of interest" description="Disordered" evidence="1">
    <location>
        <begin position="1262"/>
        <end position="1397"/>
    </location>
</feature>
<reference evidence="2 3" key="1">
    <citation type="submission" date="2024-10" db="EMBL/GenBank/DDBJ databases">
        <title>Updated reference genomes for cyclostephanoid diatoms.</title>
        <authorList>
            <person name="Roberts W.R."/>
            <person name="Alverson A.J."/>
        </authorList>
    </citation>
    <scope>NUCLEOTIDE SEQUENCE [LARGE SCALE GENOMIC DNA]</scope>
    <source>
        <strain evidence="2 3">AJA228-03</strain>
    </source>
</reference>
<feature type="region of interest" description="Disordered" evidence="1">
    <location>
        <begin position="576"/>
        <end position="664"/>
    </location>
</feature>
<feature type="compositionally biased region" description="Acidic residues" evidence="1">
    <location>
        <begin position="723"/>
        <end position="741"/>
    </location>
</feature>
<keyword evidence="3" id="KW-1185">Reference proteome</keyword>
<feature type="compositionally biased region" description="Basic and acidic residues" evidence="1">
    <location>
        <begin position="595"/>
        <end position="607"/>
    </location>
</feature>
<feature type="region of interest" description="Disordered" evidence="1">
    <location>
        <begin position="351"/>
        <end position="382"/>
    </location>
</feature>
<feature type="compositionally biased region" description="Polar residues" evidence="1">
    <location>
        <begin position="448"/>
        <end position="459"/>
    </location>
</feature>
<feature type="region of interest" description="Disordered" evidence="1">
    <location>
        <begin position="428"/>
        <end position="459"/>
    </location>
</feature>
<evidence type="ECO:0000313" key="3">
    <source>
        <dbReference type="Proteomes" id="UP001530377"/>
    </source>
</evidence>
<feature type="region of interest" description="Disordered" evidence="1">
    <location>
        <begin position="1"/>
        <end position="27"/>
    </location>
</feature>